<keyword evidence="3 6" id="KW-0812">Transmembrane</keyword>
<feature type="transmembrane region" description="Helical" evidence="6">
    <location>
        <begin position="60"/>
        <end position="80"/>
    </location>
</feature>
<organism evidence="7 8">
    <name type="scientific">Cognatishimia activa</name>
    <dbReference type="NCBI Taxonomy" id="1715691"/>
    <lineage>
        <taxon>Bacteria</taxon>
        <taxon>Pseudomonadati</taxon>
        <taxon>Pseudomonadota</taxon>
        <taxon>Alphaproteobacteria</taxon>
        <taxon>Rhodobacterales</taxon>
        <taxon>Paracoccaceae</taxon>
        <taxon>Cognatishimia</taxon>
    </lineage>
</organism>
<evidence type="ECO:0000256" key="3">
    <source>
        <dbReference type="ARBA" id="ARBA00022692"/>
    </source>
</evidence>
<protein>
    <submittedName>
        <fullName evidence="7">LPS export ABC transporter permease LptG</fullName>
    </submittedName>
</protein>
<feature type="transmembrane region" description="Helical" evidence="6">
    <location>
        <begin position="345"/>
        <end position="362"/>
    </location>
</feature>
<keyword evidence="2" id="KW-1003">Cell membrane</keyword>
<feature type="transmembrane region" description="Helical" evidence="6">
    <location>
        <begin position="12"/>
        <end position="29"/>
    </location>
</feature>
<feature type="transmembrane region" description="Helical" evidence="6">
    <location>
        <begin position="308"/>
        <end position="325"/>
    </location>
</feature>
<evidence type="ECO:0000256" key="1">
    <source>
        <dbReference type="ARBA" id="ARBA00004651"/>
    </source>
</evidence>
<evidence type="ECO:0000256" key="4">
    <source>
        <dbReference type="ARBA" id="ARBA00022989"/>
    </source>
</evidence>
<feature type="transmembrane region" description="Helical" evidence="6">
    <location>
        <begin position="282"/>
        <end position="301"/>
    </location>
</feature>
<dbReference type="KEGG" id="cact:HZ995_13980"/>
<proteinExistence type="predicted"/>
<dbReference type="RefSeq" id="WP_209356277.1">
    <property type="nucleotide sequence ID" value="NZ_CP060010.1"/>
</dbReference>
<evidence type="ECO:0000256" key="6">
    <source>
        <dbReference type="SAM" id="Phobius"/>
    </source>
</evidence>
<dbReference type="Proteomes" id="UP000665026">
    <property type="component" value="Chromosome"/>
</dbReference>
<dbReference type="AlphaFoldDB" id="A0A975ENT8"/>
<dbReference type="InterPro" id="IPR030923">
    <property type="entry name" value="LptG"/>
</dbReference>
<dbReference type="InterPro" id="IPR005495">
    <property type="entry name" value="LptG/LptF_permease"/>
</dbReference>
<dbReference type="GO" id="GO:0043190">
    <property type="term" value="C:ATP-binding cassette (ABC) transporter complex"/>
    <property type="evidence" value="ECO:0007669"/>
    <property type="project" value="InterPro"/>
</dbReference>
<evidence type="ECO:0000256" key="2">
    <source>
        <dbReference type="ARBA" id="ARBA00022475"/>
    </source>
</evidence>
<dbReference type="GO" id="GO:0015920">
    <property type="term" value="P:lipopolysaccharide transport"/>
    <property type="evidence" value="ECO:0007669"/>
    <property type="project" value="TreeGrafter"/>
</dbReference>
<reference evidence="7" key="1">
    <citation type="submission" date="2020-07" db="EMBL/GenBank/DDBJ databases">
        <title>Genome sequences of bacteria associated with the marine, planktonic diatom Thalassiosira profunda strain ECT2AJA-044.</title>
        <authorList>
            <person name="Gargas C.B."/>
            <person name="Roberts W.R."/>
            <person name="Alverson A.J."/>
        </authorList>
    </citation>
    <scope>NUCLEOTIDE SEQUENCE</scope>
    <source>
        <strain evidence="7">ECT2AJA-044</strain>
    </source>
</reference>
<evidence type="ECO:0000313" key="7">
    <source>
        <dbReference type="EMBL" id="QTN35573.1"/>
    </source>
</evidence>
<accession>A0A975ENT8</accession>
<sequence length="365" mass="40326">MTMHLYFARRFFVYFLGLTAVFFVLLVLFDLMEQLRRFSVQELGIVRILQMLVLNVPKELYQIFPLIMILSSLVLFLNLARSSELVVARASGRSGLMILLAPVSVALGIGLFGVTTMNPIVAATTKQYDQLALFYRTGASRAISIGSTGLWLRQGGDDGQTVIYAHGSNHDASVLVDVDFVTYREGGGPSQRIRAAQAELRTGEWHLTDAKIWPLDRGINSEAQSETRAEMTISTTLTSDQIRDSFGKPRTVSVWELPQLIGQLEDAGFSTRRHQMWLQLELSQPVFLVAMVLVAAAFTMGHTRMGRTGLMSLAATLSGFGLYYIRNFARILGENGQIPIELAAWAPPLASVLLALGLVLHMEDG</sequence>
<dbReference type="PANTHER" id="PTHR33529">
    <property type="entry name" value="SLR0882 PROTEIN-RELATED"/>
    <property type="match status" value="1"/>
</dbReference>
<dbReference type="GO" id="GO:0055085">
    <property type="term" value="P:transmembrane transport"/>
    <property type="evidence" value="ECO:0007669"/>
    <property type="project" value="InterPro"/>
</dbReference>
<keyword evidence="4 6" id="KW-1133">Transmembrane helix</keyword>
<dbReference type="Pfam" id="PF03739">
    <property type="entry name" value="LptF_LptG"/>
    <property type="match status" value="1"/>
</dbReference>
<gene>
    <name evidence="7" type="primary">lptG</name>
    <name evidence="7" type="ORF">HZ995_13980</name>
</gene>
<name>A0A975ENT8_9RHOB</name>
<comment type="subcellular location">
    <subcellularLocation>
        <location evidence="1">Cell membrane</location>
        <topology evidence="1">Multi-pass membrane protein</topology>
    </subcellularLocation>
</comment>
<dbReference type="PANTHER" id="PTHR33529:SF2">
    <property type="entry name" value="LIPOPOLYSACCHARIDE EXPORT SYSTEM PERMEASE PROTEIN LPTG"/>
    <property type="match status" value="1"/>
</dbReference>
<keyword evidence="5 6" id="KW-0472">Membrane</keyword>
<evidence type="ECO:0000313" key="8">
    <source>
        <dbReference type="Proteomes" id="UP000665026"/>
    </source>
</evidence>
<feature type="transmembrane region" description="Helical" evidence="6">
    <location>
        <begin position="92"/>
        <end position="114"/>
    </location>
</feature>
<evidence type="ECO:0000256" key="5">
    <source>
        <dbReference type="ARBA" id="ARBA00023136"/>
    </source>
</evidence>
<dbReference type="EMBL" id="CP060010">
    <property type="protein sequence ID" value="QTN35573.1"/>
    <property type="molecule type" value="Genomic_DNA"/>
</dbReference>
<dbReference type="NCBIfam" id="TIGR04408">
    <property type="entry name" value="LptG_lptG"/>
    <property type="match status" value="1"/>
</dbReference>